<gene>
    <name evidence="2" type="ORF">ROHU_022893</name>
</gene>
<dbReference type="AlphaFoldDB" id="A0A498N413"/>
<evidence type="ECO:0000313" key="2">
    <source>
        <dbReference type="EMBL" id="RXN23487.1"/>
    </source>
</evidence>
<dbReference type="EMBL" id="QBIY01012561">
    <property type="protein sequence ID" value="RXN23487.1"/>
    <property type="molecule type" value="Genomic_DNA"/>
</dbReference>
<name>A0A498N413_LABRO</name>
<reference evidence="2 3" key="1">
    <citation type="submission" date="2018-03" db="EMBL/GenBank/DDBJ databases">
        <title>Draft genome sequence of Rohu Carp (Labeo rohita).</title>
        <authorList>
            <person name="Das P."/>
            <person name="Kushwaha B."/>
            <person name="Joshi C.G."/>
            <person name="Kumar D."/>
            <person name="Nagpure N.S."/>
            <person name="Sahoo L."/>
            <person name="Das S.P."/>
            <person name="Bit A."/>
            <person name="Patnaik S."/>
            <person name="Meher P.K."/>
            <person name="Jayasankar P."/>
            <person name="Koringa P.G."/>
            <person name="Patel N.V."/>
            <person name="Hinsu A.T."/>
            <person name="Kumar R."/>
            <person name="Pandey M."/>
            <person name="Agarwal S."/>
            <person name="Srivastava S."/>
            <person name="Singh M."/>
            <person name="Iquebal M.A."/>
            <person name="Jaiswal S."/>
            <person name="Angadi U.B."/>
            <person name="Kumar N."/>
            <person name="Raza M."/>
            <person name="Shah T.M."/>
            <person name="Rai A."/>
            <person name="Jena J.K."/>
        </authorList>
    </citation>
    <scope>NUCLEOTIDE SEQUENCE [LARGE SCALE GENOMIC DNA]</scope>
    <source>
        <strain evidence="2">DASCIFA01</strain>
        <tissue evidence="2">Testis</tissue>
    </source>
</reference>
<accession>A0A498N413</accession>
<comment type="caution">
    <text evidence="2">The sequence shown here is derived from an EMBL/GenBank/DDBJ whole genome shotgun (WGS) entry which is preliminary data.</text>
</comment>
<feature type="compositionally biased region" description="Basic and acidic residues" evidence="1">
    <location>
        <begin position="1"/>
        <end position="19"/>
    </location>
</feature>
<evidence type="ECO:0000313" key="3">
    <source>
        <dbReference type="Proteomes" id="UP000290572"/>
    </source>
</evidence>
<sequence>MADKKTTVRSHDPNQRRVLDSATRQRRLTRQLEALEKDNFQDDPHASLPQLVKRLPQFDESNESGNESSRCYASVPILLLALMSSLPTVSDDDICAVFVVLARLILISRQAEEEDEG</sequence>
<protein>
    <submittedName>
        <fullName evidence="2">Zinc finger HIT domain-containing 1-like protein</fullName>
    </submittedName>
</protein>
<dbReference type="STRING" id="84645.A0A498N413"/>
<proteinExistence type="predicted"/>
<keyword evidence="3" id="KW-1185">Reference proteome</keyword>
<dbReference type="Proteomes" id="UP000290572">
    <property type="component" value="Unassembled WGS sequence"/>
</dbReference>
<evidence type="ECO:0000256" key="1">
    <source>
        <dbReference type="SAM" id="MobiDB-lite"/>
    </source>
</evidence>
<feature type="region of interest" description="Disordered" evidence="1">
    <location>
        <begin position="1"/>
        <end position="23"/>
    </location>
</feature>
<organism evidence="2 3">
    <name type="scientific">Labeo rohita</name>
    <name type="common">Indian major carp</name>
    <name type="synonym">Cyprinus rohita</name>
    <dbReference type="NCBI Taxonomy" id="84645"/>
    <lineage>
        <taxon>Eukaryota</taxon>
        <taxon>Metazoa</taxon>
        <taxon>Chordata</taxon>
        <taxon>Craniata</taxon>
        <taxon>Vertebrata</taxon>
        <taxon>Euteleostomi</taxon>
        <taxon>Actinopterygii</taxon>
        <taxon>Neopterygii</taxon>
        <taxon>Teleostei</taxon>
        <taxon>Ostariophysi</taxon>
        <taxon>Cypriniformes</taxon>
        <taxon>Cyprinidae</taxon>
        <taxon>Labeoninae</taxon>
        <taxon>Labeonini</taxon>
        <taxon>Labeo</taxon>
    </lineage>
</organism>